<comment type="caution">
    <text evidence="4">The sequence shown here is derived from an EMBL/GenBank/DDBJ whole genome shotgun (WGS) entry which is preliminary data.</text>
</comment>
<dbReference type="Pfam" id="PF20789">
    <property type="entry name" value="4HBT_3C"/>
    <property type="match status" value="1"/>
</dbReference>
<evidence type="ECO:0008006" key="6">
    <source>
        <dbReference type="Google" id="ProtNLM"/>
    </source>
</evidence>
<evidence type="ECO:0000313" key="5">
    <source>
        <dbReference type="Proteomes" id="UP000638313"/>
    </source>
</evidence>
<reference evidence="4" key="1">
    <citation type="journal article" date="2014" name="Int. J. Syst. Evol. Microbiol.">
        <title>Complete genome sequence of Corynebacterium casei LMG S-19264T (=DSM 44701T), isolated from a smear-ripened cheese.</title>
        <authorList>
            <consortium name="US DOE Joint Genome Institute (JGI-PGF)"/>
            <person name="Walter F."/>
            <person name="Albersmeier A."/>
            <person name="Kalinowski J."/>
            <person name="Ruckert C."/>
        </authorList>
    </citation>
    <scope>NUCLEOTIDE SEQUENCE</scope>
    <source>
        <strain evidence="4">JCM 4059</strain>
    </source>
</reference>
<dbReference type="SUPFAM" id="SSF54637">
    <property type="entry name" value="Thioesterase/thiol ester dehydrase-isomerase"/>
    <property type="match status" value="2"/>
</dbReference>
<sequence>MTGAYFTRTGDREYLPTPHTQGPWSPDHQHFGPPGALLTRAIEQCTAADTGPGALLLGRVTFDILGPLPLRPLTVRARTGRPGRRVRLVHAELLHDGDPLVRASAWAVRPAPGDVPSHEEKAEPPCPPPHPDDPESTVPPEWSCGFLASMAWHFVHGEYGRPGPAAVWLRPRVPLVAGEPLTPAQRVVLAADSANGVSAELPIDSWGFVPPDLTVHFARPPEGDWLYLDARSAVGPGHPGLATSALYDTRGPVARSAQTLLIHPRG</sequence>
<accession>A0A919EFI5</accession>
<dbReference type="Pfam" id="PF13622">
    <property type="entry name" value="4HBT_3"/>
    <property type="match status" value="1"/>
</dbReference>
<gene>
    <name evidence="4" type="ORF">GCM10010218_53930</name>
</gene>
<evidence type="ECO:0000256" key="1">
    <source>
        <dbReference type="SAM" id="MobiDB-lite"/>
    </source>
</evidence>
<evidence type="ECO:0000259" key="2">
    <source>
        <dbReference type="Pfam" id="PF13622"/>
    </source>
</evidence>
<feature type="domain" description="Acyl-CoA thioesterase-like N-terminal HotDog" evidence="2">
    <location>
        <begin position="21"/>
        <end position="107"/>
    </location>
</feature>
<dbReference type="Gene3D" id="2.40.160.210">
    <property type="entry name" value="Acyl-CoA thioesterase, double hotdog domain"/>
    <property type="match status" value="1"/>
</dbReference>
<dbReference type="RefSeq" id="WP_190132320.1">
    <property type="nucleotide sequence ID" value="NZ_BNBD01000014.1"/>
</dbReference>
<dbReference type="EMBL" id="BNBD01000014">
    <property type="protein sequence ID" value="GHF65627.1"/>
    <property type="molecule type" value="Genomic_DNA"/>
</dbReference>
<dbReference type="InterPro" id="IPR049449">
    <property type="entry name" value="TesB_ACOT8-like_N"/>
</dbReference>
<organism evidence="4 5">
    <name type="scientific">Streptomyces mashuensis</name>
    <dbReference type="NCBI Taxonomy" id="33904"/>
    <lineage>
        <taxon>Bacteria</taxon>
        <taxon>Bacillati</taxon>
        <taxon>Actinomycetota</taxon>
        <taxon>Actinomycetes</taxon>
        <taxon>Kitasatosporales</taxon>
        <taxon>Streptomycetaceae</taxon>
        <taxon>Streptomyces</taxon>
    </lineage>
</organism>
<keyword evidence="5" id="KW-1185">Reference proteome</keyword>
<dbReference type="Proteomes" id="UP000638313">
    <property type="component" value="Unassembled WGS sequence"/>
</dbReference>
<dbReference type="InterPro" id="IPR049450">
    <property type="entry name" value="ACOT8-like_C"/>
</dbReference>
<reference evidence="4" key="2">
    <citation type="submission" date="2020-09" db="EMBL/GenBank/DDBJ databases">
        <authorList>
            <person name="Sun Q."/>
            <person name="Ohkuma M."/>
        </authorList>
    </citation>
    <scope>NUCLEOTIDE SEQUENCE</scope>
    <source>
        <strain evidence="4">JCM 4059</strain>
    </source>
</reference>
<evidence type="ECO:0000313" key="4">
    <source>
        <dbReference type="EMBL" id="GHF65627.1"/>
    </source>
</evidence>
<feature type="region of interest" description="Disordered" evidence="1">
    <location>
        <begin position="110"/>
        <end position="140"/>
    </location>
</feature>
<protein>
    <recommendedName>
        <fullName evidence="6">Thioesterase family protein</fullName>
    </recommendedName>
</protein>
<dbReference type="InterPro" id="IPR042171">
    <property type="entry name" value="Acyl-CoA_hotdog"/>
</dbReference>
<feature type="domain" description="Acyl-CoA thioesterase-like C-terminal" evidence="3">
    <location>
        <begin position="135"/>
        <end position="262"/>
    </location>
</feature>
<name>A0A919EFI5_9ACTN</name>
<dbReference type="AlphaFoldDB" id="A0A919EFI5"/>
<proteinExistence type="predicted"/>
<feature type="region of interest" description="Disordered" evidence="1">
    <location>
        <begin position="1"/>
        <end position="32"/>
    </location>
</feature>
<evidence type="ECO:0000259" key="3">
    <source>
        <dbReference type="Pfam" id="PF20789"/>
    </source>
</evidence>
<dbReference type="InterPro" id="IPR029069">
    <property type="entry name" value="HotDog_dom_sf"/>
</dbReference>